<feature type="compositionally biased region" description="Basic and acidic residues" evidence="1">
    <location>
        <begin position="406"/>
        <end position="415"/>
    </location>
</feature>
<dbReference type="PANTHER" id="PTHR38794">
    <property type="entry name" value="INTEGRAL MEMBRANE PROTEIN"/>
    <property type="match status" value="1"/>
</dbReference>
<dbReference type="OrthoDB" id="3918601at2759"/>
<proteinExistence type="predicted"/>
<keyword evidence="2" id="KW-0472">Membrane</keyword>
<protein>
    <recommendedName>
        <fullName evidence="3">Rhodopsin domain-containing protein</fullName>
    </recommendedName>
</protein>
<feature type="compositionally biased region" description="Low complexity" evidence="1">
    <location>
        <begin position="285"/>
        <end position="301"/>
    </location>
</feature>
<name>W9YXF0_FUSOX</name>
<feature type="domain" description="Rhodopsin" evidence="3">
    <location>
        <begin position="34"/>
        <end position="267"/>
    </location>
</feature>
<evidence type="ECO:0000313" key="4">
    <source>
        <dbReference type="EMBL" id="EXK23855.1"/>
    </source>
</evidence>
<feature type="transmembrane region" description="Helical" evidence="2">
    <location>
        <begin position="238"/>
        <end position="260"/>
    </location>
</feature>
<gene>
    <name evidence="4" type="ORF">FOMG_19392</name>
</gene>
<keyword evidence="2" id="KW-1133">Transmembrane helix</keyword>
<dbReference type="VEuPathDB" id="FungiDB:FOMG_19392"/>
<organism evidence="4">
    <name type="scientific">Fusarium oxysporum f. sp. melonis 26406</name>
    <dbReference type="NCBI Taxonomy" id="1089452"/>
    <lineage>
        <taxon>Eukaryota</taxon>
        <taxon>Fungi</taxon>
        <taxon>Dikarya</taxon>
        <taxon>Ascomycota</taxon>
        <taxon>Pezizomycotina</taxon>
        <taxon>Sordariomycetes</taxon>
        <taxon>Hypocreomycetidae</taxon>
        <taxon>Hypocreales</taxon>
        <taxon>Nectriaceae</taxon>
        <taxon>Fusarium</taxon>
        <taxon>Fusarium oxysporum species complex</taxon>
    </lineage>
</organism>
<keyword evidence="2" id="KW-0812">Transmembrane</keyword>
<dbReference type="PROSITE" id="PS51257">
    <property type="entry name" value="PROKAR_LIPOPROTEIN"/>
    <property type="match status" value="1"/>
</dbReference>
<feature type="transmembrane region" description="Helical" evidence="2">
    <location>
        <begin position="168"/>
        <end position="192"/>
    </location>
</feature>
<evidence type="ECO:0000259" key="3">
    <source>
        <dbReference type="Pfam" id="PF20684"/>
    </source>
</evidence>
<feature type="transmembrane region" description="Helical" evidence="2">
    <location>
        <begin position="126"/>
        <end position="148"/>
    </location>
</feature>
<feature type="transmembrane region" description="Helical" evidence="2">
    <location>
        <begin position="204"/>
        <end position="226"/>
    </location>
</feature>
<dbReference type="AlphaFoldDB" id="W9YXF0"/>
<evidence type="ECO:0000256" key="1">
    <source>
        <dbReference type="SAM" id="MobiDB-lite"/>
    </source>
</evidence>
<sequence length="415" mass="45913">MHSTQKVITDTDKSLLVQVLVLMFVVIFLFSCSIRIGTKIRMTKTLTVDDMLTIVATVLATGQSIAMFIECDSGLGKPANRLDSSKIITFFKSQYAANTLFIASVFCCKLSSTIGLRMISREIQKWIVFGCEAVVGGWGVTALIINLFQCELPTPWIYTNDKKCIDQTAFWTYYSIANITTDIAIIILICESVLKIQTSWSKKLLVMSIFGSRNLVVPAIAVQIYHSNKAFASTDFTFAIWKAAIALQVVQCLSVVTVCIPSFRPFFDSLESGQIRIDDLRRQGKSGSSSYPSKRPRYSGYKSSQNSPLGIISRPIRSAKEAVMIVSQPGTVYELTDLSKSIARGAFKTTMEQQGGTWKGQSRTSHSSEITPIQQAYQVKVQSMPLSKIEENFSFPAEGDEGSGSHTEKHCRPVS</sequence>
<dbReference type="Proteomes" id="UP000030703">
    <property type="component" value="Unassembled WGS sequence"/>
</dbReference>
<feature type="transmembrane region" description="Helical" evidence="2">
    <location>
        <begin position="15"/>
        <end position="36"/>
    </location>
</feature>
<reference evidence="4" key="2">
    <citation type="submission" date="2014-02" db="EMBL/GenBank/DDBJ databases">
        <title>Annotation of the Genome Sequence of Fusarium oxysporum f. sp. melonis 26406.</title>
        <authorList>
            <consortium name="The Broad Institute Genomics Platform"/>
            <person name="Ma L.-J."/>
            <person name="Corby-Kistler H."/>
            <person name="Broz K."/>
            <person name="Gale L.R."/>
            <person name="Jonkers W."/>
            <person name="O'Donnell K."/>
            <person name="Ploetz R."/>
            <person name="Steinberg C."/>
            <person name="Schwartz D.C."/>
            <person name="VanEtten H."/>
            <person name="Zhou S."/>
            <person name="Young S.K."/>
            <person name="Zeng Q."/>
            <person name="Gargeya S."/>
            <person name="Fitzgerald M."/>
            <person name="Abouelleil A."/>
            <person name="Alvarado L."/>
            <person name="Chapman S.B."/>
            <person name="Gainer-Dewar J."/>
            <person name="Goldberg J."/>
            <person name="Griggs A."/>
            <person name="Gujja S."/>
            <person name="Hansen M."/>
            <person name="Howarth C."/>
            <person name="Imamovic A."/>
            <person name="Ireland A."/>
            <person name="Larimer J."/>
            <person name="McCowan C."/>
            <person name="Murphy C."/>
            <person name="Pearson M."/>
            <person name="Poon T.W."/>
            <person name="Priest M."/>
            <person name="Roberts A."/>
            <person name="Saif S."/>
            <person name="Shea T."/>
            <person name="Sykes S."/>
            <person name="Wortman J."/>
            <person name="Nusbaum C."/>
            <person name="Birren B."/>
        </authorList>
    </citation>
    <scope>NUCLEOTIDE SEQUENCE</scope>
    <source>
        <strain evidence="4">26406</strain>
    </source>
</reference>
<dbReference type="HOGENOM" id="CLU_036632_5_0_1"/>
<dbReference type="PANTHER" id="PTHR38794:SF1">
    <property type="entry name" value="INTEGRAL MEMBRANE PROTEIN"/>
    <property type="match status" value="1"/>
</dbReference>
<feature type="region of interest" description="Disordered" evidence="1">
    <location>
        <begin position="282"/>
        <end position="306"/>
    </location>
</feature>
<accession>W9YXF0</accession>
<dbReference type="InterPro" id="IPR049326">
    <property type="entry name" value="Rhodopsin_dom_fungi"/>
</dbReference>
<evidence type="ECO:0000256" key="2">
    <source>
        <dbReference type="SAM" id="Phobius"/>
    </source>
</evidence>
<feature type="region of interest" description="Disordered" evidence="1">
    <location>
        <begin position="394"/>
        <end position="415"/>
    </location>
</feature>
<dbReference type="Pfam" id="PF20684">
    <property type="entry name" value="Fung_rhodopsin"/>
    <property type="match status" value="1"/>
</dbReference>
<reference evidence="4" key="1">
    <citation type="submission" date="2012-04" db="EMBL/GenBank/DDBJ databases">
        <title>The Genome Sequence of Fusarium oxysporum melonis.</title>
        <authorList>
            <consortium name="The Broad Institute Genome Sequencing Platform"/>
            <person name="Ma L.-J."/>
            <person name="Gale L.R."/>
            <person name="Schwartz D.C."/>
            <person name="Zhou S."/>
            <person name="Corby-Kistler H."/>
            <person name="Young S.K."/>
            <person name="Zeng Q."/>
            <person name="Gargeya S."/>
            <person name="Fitzgerald M."/>
            <person name="Haas B."/>
            <person name="Abouelleil A."/>
            <person name="Alvarado L."/>
            <person name="Arachchi H.M."/>
            <person name="Berlin A."/>
            <person name="Brown A."/>
            <person name="Chapman S.B."/>
            <person name="Chen Z."/>
            <person name="Dunbar C."/>
            <person name="Freedman E."/>
            <person name="Gearin G."/>
            <person name="Goldberg J."/>
            <person name="Griggs A."/>
            <person name="Gujja S."/>
            <person name="Heiman D."/>
            <person name="Howarth C."/>
            <person name="Larson L."/>
            <person name="Lui A."/>
            <person name="MacDonald P.J.P."/>
            <person name="Montmayeur A."/>
            <person name="Murphy C."/>
            <person name="Neiman D."/>
            <person name="Pearson M."/>
            <person name="Priest M."/>
            <person name="Roberts A."/>
            <person name="Saif S."/>
            <person name="Shea T."/>
            <person name="Shenoy N."/>
            <person name="Sisk P."/>
            <person name="Stolte C."/>
            <person name="Sykes S."/>
            <person name="Wortman J."/>
            <person name="Nusbaum C."/>
            <person name="Birren B."/>
        </authorList>
    </citation>
    <scope>NUCLEOTIDE SEQUENCE</scope>
    <source>
        <strain evidence="4">26406</strain>
    </source>
</reference>
<dbReference type="EMBL" id="KI980526">
    <property type="protein sequence ID" value="EXK23855.1"/>
    <property type="molecule type" value="Genomic_DNA"/>
</dbReference>